<dbReference type="GO" id="GO:0006508">
    <property type="term" value="P:proteolysis"/>
    <property type="evidence" value="ECO:0007669"/>
    <property type="project" value="UniProtKB-KW"/>
</dbReference>
<dbReference type="SUPFAM" id="SSF54001">
    <property type="entry name" value="Cysteine proteinases"/>
    <property type="match status" value="1"/>
</dbReference>
<dbReference type="OMA" id="GDYRRGC"/>
<dbReference type="SMART" id="SM00230">
    <property type="entry name" value="CysPc"/>
    <property type="match status" value="1"/>
</dbReference>
<dbReference type="InterPro" id="IPR051297">
    <property type="entry name" value="PalB/RIM13"/>
</dbReference>
<dbReference type="InterPro" id="IPR036181">
    <property type="entry name" value="MIT_dom_sf"/>
</dbReference>
<dbReference type="PRINTS" id="PR00704">
    <property type="entry name" value="CALPAIN"/>
</dbReference>
<evidence type="ECO:0000313" key="8">
    <source>
        <dbReference type="EMBL" id="EFN83726.1"/>
    </source>
</evidence>
<sequence length="824" mass="94450">MAETLEDALTAARRAVQFDKNNQYKQALYYYNIAVKVLTRLQLDDIYEQKLSDYRERISFIQHLVNKEEQRSHKTEPSCHELQRCKFLISQALDADEAGLKDIAVKLYTDAAELGLSTKTSDVEIKAKLTDLVRVAVERAESLKGIKSPVEDDSVITSLAKLPPVPETNFPDIMSSVNASAAPIARNVNKPQLHRGSSAHLKVTGGTSNYTEEEKRVLFHSSHINDNEFVPFMNIDLAEKFRYAIPFTDKDGLLVLAPKQKLDFDRWCRPEELYSEPKIVIGHHVDYYSIKQTVISDCSFVASLAVSAQYEKKFGRRLITSIIYPKNKQKEPIYNPFGKYMVKLHINGVPRKVIIDDRLPVSRYNQLLCSYSSNRGELWISLLEKAYMKVMGGYDFPGSNSNIDLHALTGWIPERWAIRPNDVDFNKDNLFDTLLLRLHKGDVLVTVATGELSDADADRTGLVPNHAYAVHDVRKINGERLLQLKNPWSHLRWRGNYSELDMRHWTQDLKEALNYDPESASEFDNGVFWIDYDSICRFFYVFYLNWNPGLFSHTYCIHQMWKAGIGPVKDAYNIGDNPQFSLEVEGKRSGAIWVLLTRHITDIADFRQNQEYITVLIYRNNGKRVYYPHDPPPYIDGVRINSPHYLCKIKLGEHSDSKYTLVISQYEKTNTIYYTLRAYGTCQFSLQKIPQFYEYEQEVTGQWKGATAGGCGNHPTYMRNPRYQVVFESPHNNNYLLIILKGPKQYQIGFDINTVVLNDANAATAFKTKSSGPFRSGFVYLELEDVPAGTYHIIPSTYMPDQEGPFFLICKSSCNLQLQLFSAN</sequence>
<evidence type="ECO:0000256" key="1">
    <source>
        <dbReference type="ARBA" id="ARBA00007623"/>
    </source>
</evidence>
<dbReference type="MEROPS" id="C02.029"/>
<keyword evidence="4 6" id="KW-0788">Thiol protease</keyword>
<dbReference type="SUPFAM" id="SSF116846">
    <property type="entry name" value="MIT domain"/>
    <property type="match status" value="2"/>
</dbReference>
<dbReference type="PROSITE" id="PS50203">
    <property type="entry name" value="CALPAIN_CAT"/>
    <property type="match status" value="1"/>
</dbReference>
<evidence type="ECO:0000256" key="5">
    <source>
        <dbReference type="PIRSR" id="PIRSR622684-1"/>
    </source>
</evidence>
<dbReference type="GO" id="GO:0004198">
    <property type="term" value="F:calcium-dependent cysteine-type endopeptidase activity"/>
    <property type="evidence" value="ECO:0007669"/>
    <property type="project" value="InterPro"/>
</dbReference>
<dbReference type="PANTHER" id="PTHR46143">
    <property type="entry name" value="CALPAIN-7"/>
    <property type="match status" value="1"/>
</dbReference>
<dbReference type="InterPro" id="IPR001300">
    <property type="entry name" value="Peptidase_C2_calpain_cat"/>
</dbReference>
<comment type="similarity">
    <text evidence="1">Belongs to the peptidase C2 family.</text>
</comment>
<reference evidence="8 9" key="1">
    <citation type="journal article" date="2010" name="Science">
        <title>Genomic comparison of the ants Camponotus floridanus and Harpegnathos saltator.</title>
        <authorList>
            <person name="Bonasio R."/>
            <person name="Zhang G."/>
            <person name="Ye C."/>
            <person name="Mutti N.S."/>
            <person name="Fang X."/>
            <person name="Qin N."/>
            <person name="Donahue G."/>
            <person name="Yang P."/>
            <person name="Li Q."/>
            <person name="Li C."/>
            <person name="Zhang P."/>
            <person name="Huang Z."/>
            <person name="Berger S.L."/>
            <person name="Reinberg D."/>
            <person name="Wang J."/>
            <person name="Liebig J."/>
        </authorList>
    </citation>
    <scope>NUCLEOTIDE SEQUENCE [LARGE SCALE GENOMIC DNA]</scope>
    <source>
        <strain evidence="8 9">R22 G/1</strain>
    </source>
</reference>
<keyword evidence="2 6" id="KW-0645">Protease</keyword>
<dbReference type="SUPFAM" id="SSF49758">
    <property type="entry name" value="Calpain large subunit, middle domain (domain III)"/>
    <property type="match status" value="2"/>
</dbReference>
<evidence type="ECO:0000256" key="4">
    <source>
        <dbReference type="ARBA" id="ARBA00022807"/>
    </source>
</evidence>
<dbReference type="InterPro" id="IPR022684">
    <property type="entry name" value="Calpain_cysteine_protease"/>
</dbReference>
<evidence type="ECO:0000256" key="6">
    <source>
        <dbReference type="PROSITE-ProRule" id="PRU00239"/>
    </source>
</evidence>
<dbReference type="KEGG" id="hst:105183906"/>
<keyword evidence="9" id="KW-1185">Reference proteome</keyword>
<dbReference type="Proteomes" id="UP000008237">
    <property type="component" value="Unassembled WGS sequence"/>
</dbReference>
<name>E2BKM8_HARSA</name>
<evidence type="ECO:0000256" key="3">
    <source>
        <dbReference type="ARBA" id="ARBA00022801"/>
    </source>
</evidence>
<evidence type="ECO:0000256" key="2">
    <source>
        <dbReference type="ARBA" id="ARBA00022670"/>
    </source>
</evidence>
<feature type="domain" description="Calpain catalytic" evidence="7">
    <location>
        <begin position="267"/>
        <end position="548"/>
    </location>
</feature>
<dbReference type="SMART" id="SM00720">
    <property type="entry name" value="calpain_III"/>
    <property type="match status" value="1"/>
</dbReference>
<dbReference type="SMART" id="SM00745">
    <property type="entry name" value="MIT"/>
    <property type="match status" value="2"/>
</dbReference>
<feature type="active site" evidence="5 6">
    <location>
        <position position="298"/>
    </location>
</feature>
<dbReference type="InterPro" id="IPR038765">
    <property type="entry name" value="Papain-like_cys_pep_sf"/>
</dbReference>
<dbReference type="PhylomeDB" id="E2BKM8"/>
<protein>
    <submittedName>
        <fullName evidence="8">Calpain-7</fullName>
    </submittedName>
</protein>
<feature type="active site" evidence="5 6">
    <location>
        <position position="486"/>
    </location>
</feature>
<organism evidence="9">
    <name type="scientific">Harpegnathos saltator</name>
    <name type="common">Jerdon's jumping ant</name>
    <dbReference type="NCBI Taxonomy" id="610380"/>
    <lineage>
        <taxon>Eukaryota</taxon>
        <taxon>Metazoa</taxon>
        <taxon>Ecdysozoa</taxon>
        <taxon>Arthropoda</taxon>
        <taxon>Hexapoda</taxon>
        <taxon>Insecta</taxon>
        <taxon>Pterygota</taxon>
        <taxon>Neoptera</taxon>
        <taxon>Endopterygota</taxon>
        <taxon>Hymenoptera</taxon>
        <taxon>Apocrita</taxon>
        <taxon>Aculeata</taxon>
        <taxon>Formicoidea</taxon>
        <taxon>Formicidae</taxon>
        <taxon>Ponerinae</taxon>
        <taxon>Ponerini</taxon>
        <taxon>Harpegnathos</taxon>
    </lineage>
</organism>
<dbReference type="InterPro" id="IPR022682">
    <property type="entry name" value="Calpain_domain_III"/>
</dbReference>
<gene>
    <name evidence="8" type="ORF">EAI_17115</name>
</gene>
<dbReference type="EMBL" id="GL448819">
    <property type="protein sequence ID" value="EFN83726.1"/>
    <property type="molecule type" value="Genomic_DNA"/>
</dbReference>
<dbReference type="InterPro" id="IPR007330">
    <property type="entry name" value="MIT_dom"/>
</dbReference>
<dbReference type="Pfam" id="PF01067">
    <property type="entry name" value="Calpain_III"/>
    <property type="match status" value="1"/>
</dbReference>
<evidence type="ECO:0000313" key="9">
    <source>
        <dbReference type="Proteomes" id="UP000008237"/>
    </source>
</evidence>
<evidence type="ECO:0000259" key="7">
    <source>
        <dbReference type="PROSITE" id="PS50203"/>
    </source>
</evidence>
<dbReference type="Gene3D" id="3.90.70.10">
    <property type="entry name" value="Cysteine proteinases"/>
    <property type="match status" value="1"/>
</dbReference>
<dbReference type="Gene3D" id="1.20.58.80">
    <property type="entry name" value="Phosphotransferase system, lactose/cellobiose-type IIA subunit"/>
    <property type="match status" value="2"/>
</dbReference>
<proteinExistence type="inferred from homology"/>
<dbReference type="InterPro" id="IPR022683">
    <property type="entry name" value="Calpain_III"/>
</dbReference>
<dbReference type="OrthoDB" id="167576at2759"/>
<dbReference type="Gene3D" id="2.60.120.380">
    <property type="match status" value="2"/>
</dbReference>
<keyword evidence="3 6" id="KW-0378">Hydrolase</keyword>
<dbReference type="STRING" id="610380.E2BKM8"/>
<feature type="active site" evidence="5 6">
    <location>
        <position position="466"/>
    </location>
</feature>
<dbReference type="PANTHER" id="PTHR46143:SF1">
    <property type="entry name" value="CALPAIN-7"/>
    <property type="match status" value="1"/>
</dbReference>
<dbReference type="InParanoid" id="E2BKM8"/>
<dbReference type="Pfam" id="PF00648">
    <property type="entry name" value="Peptidase_C2"/>
    <property type="match status" value="1"/>
</dbReference>
<dbReference type="CDD" id="cd00044">
    <property type="entry name" value="CysPc"/>
    <property type="match status" value="1"/>
</dbReference>
<dbReference type="AlphaFoldDB" id="E2BKM8"/>
<dbReference type="InterPro" id="IPR036213">
    <property type="entry name" value="Calpain_III_sf"/>
</dbReference>
<accession>E2BKM8</accession>